<feature type="region of interest" description="Disordered" evidence="1">
    <location>
        <begin position="15"/>
        <end position="55"/>
    </location>
</feature>
<accession>A0A0F9N180</accession>
<gene>
    <name evidence="2" type="ORF">LCGC14_1317980</name>
</gene>
<organism evidence="2">
    <name type="scientific">marine sediment metagenome</name>
    <dbReference type="NCBI Taxonomy" id="412755"/>
    <lineage>
        <taxon>unclassified sequences</taxon>
        <taxon>metagenomes</taxon>
        <taxon>ecological metagenomes</taxon>
    </lineage>
</organism>
<evidence type="ECO:0000256" key="1">
    <source>
        <dbReference type="SAM" id="MobiDB-lite"/>
    </source>
</evidence>
<sequence>MGRTAVVGLLPERYGENTSRGGDLWRPQFRGNDEGSIKSRSDSDALAGLPGASHL</sequence>
<dbReference type="AlphaFoldDB" id="A0A0F9N180"/>
<feature type="compositionally biased region" description="Basic and acidic residues" evidence="1">
    <location>
        <begin position="31"/>
        <end position="43"/>
    </location>
</feature>
<proteinExistence type="predicted"/>
<dbReference type="EMBL" id="LAZR01007839">
    <property type="protein sequence ID" value="KKM82590.1"/>
    <property type="molecule type" value="Genomic_DNA"/>
</dbReference>
<name>A0A0F9N180_9ZZZZ</name>
<protein>
    <submittedName>
        <fullName evidence="2">Uncharacterized protein</fullName>
    </submittedName>
</protein>
<comment type="caution">
    <text evidence="2">The sequence shown here is derived from an EMBL/GenBank/DDBJ whole genome shotgun (WGS) entry which is preliminary data.</text>
</comment>
<reference evidence="2" key="1">
    <citation type="journal article" date="2015" name="Nature">
        <title>Complex archaea that bridge the gap between prokaryotes and eukaryotes.</title>
        <authorList>
            <person name="Spang A."/>
            <person name="Saw J.H."/>
            <person name="Jorgensen S.L."/>
            <person name="Zaremba-Niedzwiedzka K."/>
            <person name="Martijn J."/>
            <person name="Lind A.E."/>
            <person name="van Eijk R."/>
            <person name="Schleper C."/>
            <person name="Guy L."/>
            <person name="Ettema T.J."/>
        </authorList>
    </citation>
    <scope>NUCLEOTIDE SEQUENCE</scope>
</reference>
<evidence type="ECO:0000313" key="2">
    <source>
        <dbReference type="EMBL" id="KKM82590.1"/>
    </source>
</evidence>